<dbReference type="EMBL" id="CAJVQB010081562">
    <property type="protein sequence ID" value="CAG8845959.1"/>
    <property type="molecule type" value="Genomic_DNA"/>
</dbReference>
<feature type="non-terminal residue" evidence="2">
    <location>
        <position position="91"/>
    </location>
</feature>
<accession>A0ABN7X410</accession>
<gene>
    <name evidence="2" type="ORF">GMARGA_LOCUS37920</name>
</gene>
<evidence type="ECO:0000256" key="1">
    <source>
        <dbReference type="SAM" id="MobiDB-lite"/>
    </source>
</evidence>
<evidence type="ECO:0000313" key="3">
    <source>
        <dbReference type="Proteomes" id="UP000789901"/>
    </source>
</evidence>
<keyword evidence="3" id="KW-1185">Reference proteome</keyword>
<feature type="region of interest" description="Disordered" evidence="1">
    <location>
        <begin position="1"/>
        <end position="35"/>
    </location>
</feature>
<proteinExistence type="predicted"/>
<reference evidence="2 3" key="1">
    <citation type="submission" date="2021-06" db="EMBL/GenBank/DDBJ databases">
        <authorList>
            <person name="Kallberg Y."/>
            <person name="Tangrot J."/>
            <person name="Rosling A."/>
        </authorList>
    </citation>
    <scope>NUCLEOTIDE SEQUENCE [LARGE SCALE GENOMIC DNA]</scope>
    <source>
        <strain evidence="2 3">120-4 pot B 10/14</strain>
    </source>
</reference>
<feature type="non-terminal residue" evidence="2">
    <location>
        <position position="1"/>
    </location>
</feature>
<evidence type="ECO:0000313" key="2">
    <source>
        <dbReference type="EMBL" id="CAG8845959.1"/>
    </source>
</evidence>
<protein>
    <submittedName>
        <fullName evidence="2">30379_t:CDS:1</fullName>
    </submittedName>
</protein>
<sequence length="91" mass="10903">NFEEEWEDQKELPEDPKEAKKEPEDNDSNNVKKLYKRPKVDKKKRFIKRSGNIVRRFENEPEDNDSTSLIAFYSSFLYDNDDSKKRTGENN</sequence>
<dbReference type="Proteomes" id="UP000789901">
    <property type="component" value="Unassembled WGS sequence"/>
</dbReference>
<feature type="compositionally biased region" description="Basic and acidic residues" evidence="1">
    <location>
        <begin position="9"/>
        <end position="23"/>
    </location>
</feature>
<organism evidence="2 3">
    <name type="scientific">Gigaspora margarita</name>
    <dbReference type="NCBI Taxonomy" id="4874"/>
    <lineage>
        <taxon>Eukaryota</taxon>
        <taxon>Fungi</taxon>
        <taxon>Fungi incertae sedis</taxon>
        <taxon>Mucoromycota</taxon>
        <taxon>Glomeromycotina</taxon>
        <taxon>Glomeromycetes</taxon>
        <taxon>Diversisporales</taxon>
        <taxon>Gigasporaceae</taxon>
        <taxon>Gigaspora</taxon>
    </lineage>
</organism>
<comment type="caution">
    <text evidence="2">The sequence shown here is derived from an EMBL/GenBank/DDBJ whole genome shotgun (WGS) entry which is preliminary data.</text>
</comment>
<name>A0ABN7X410_GIGMA</name>